<accession>A0A3B0XLC8</accession>
<sequence length="305" mass="34241">MPARTLPSIFNSLLNCCFFIFFICHSAFADTPRVLASIKPLHSLVSNITDGISTPGLLMSQEQSAHHFQLRPSQKRQLNQADVFFYSNDNIESFVPALKNTRDKLRFIQLSDSPDIKMLPARSTDKHSHAGNSIDGHAWLSINNAILFSRYAADTLSKLDPRNAAHYQSNLSALLIKLETLGKANAGLLSDLKNKPFLMYHDAYQYFEIENGLNQSHFVTSSPEHTPGIKRVKELRALIRIENIQCIFYEPPNIPPLLKTLAEGMPLKFAPLDPAGSQIPAGKQHYFKLMQQTALTLHNCLSLEK</sequence>
<evidence type="ECO:0000256" key="2">
    <source>
        <dbReference type="ARBA" id="ARBA00022448"/>
    </source>
</evidence>
<protein>
    <recommendedName>
        <fullName evidence="5">Zinc ABC transporter, substrate-binding protein ZnuA</fullName>
    </recommendedName>
</protein>
<evidence type="ECO:0000313" key="4">
    <source>
        <dbReference type="EMBL" id="VAW69108.1"/>
    </source>
</evidence>
<dbReference type="SUPFAM" id="SSF53807">
    <property type="entry name" value="Helical backbone' metal receptor"/>
    <property type="match status" value="1"/>
</dbReference>
<dbReference type="InterPro" id="IPR050492">
    <property type="entry name" value="Bact_metal-bind_prot9"/>
</dbReference>
<keyword evidence="3" id="KW-0732">Signal</keyword>
<dbReference type="Pfam" id="PF01297">
    <property type="entry name" value="ZnuA"/>
    <property type="match status" value="1"/>
</dbReference>
<evidence type="ECO:0000256" key="3">
    <source>
        <dbReference type="ARBA" id="ARBA00022729"/>
    </source>
</evidence>
<proteinExistence type="inferred from homology"/>
<dbReference type="GO" id="GO:0046872">
    <property type="term" value="F:metal ion binding"/>
    <property type="evidence" value="ECO:0007669"/>
    <property type="project" value="InterPro"/>
</dbReference>
<reference evidence="4" key="1">
    <citation type="submission" date="2018-06" db="EMBL/GenBank/DDBJ databases">
        <authorList>
            <person name="Zhirakovskaya E."/>
        </authorList>
    </citation>
    <scope>NUCLEOTIDE SEQUENCE</scope>
</reference>
<name>A0A3B0XLC8_9ZZZZ</name>
<dbReference type="Gene3D" id="3.40.50.1980">
    <property type="entry name" value="Nitrogenase molybdenum iron protein domain"/>
    <property type="match status" value="2"/>
</dbReference>
<dbReference type="PANTHER" id="PTHR42953">
    <property type="entry name" value="HIGH-AFFINITY ZINC UPTAKE SYSTEM PROTEIN ZNUA-RELATED"/>
    <property type="match status" value="1"/>
</dbReference>
<dbReference type="GO" id="GO:0030001">
    <property type="term" value="P:metal ion transport"/>
    <property type="evidence" value="ECO:0007669"/>
    <property type="project" value="InterPro"/>
</dbReference>
<comment type="similarity">
    <text evidence="1">Belongs to the bacterial solute-binding protein 9 family.</text>
</comment>
<dbReference type="PANTHER" id="PTHR42953:SF3">
    <property type="entry name" value="HIGH-AFFINITY ZINC UPTAKE SYSTEM PROTEIN ZNUA"/>
    <property type="match status" value="1"/>
</dbReference>
<dbReference type="InterPro" id="IPR006127">
    <property type="entry name" value="ZnuA-like"/>
</dbReference>
<organism evidence="4">
    <name type="scientific">hydrothermal vent metagenome</name>
    <dbReference type="NCBI Taxonomy" id="652676"/>
    <lineage>
        <taxon>unclassified sequences</taxon>
        <taxon>metagenomes</taxon>
        <taxon>ecological metagenomes</taxon>
    </lineage>
</organism>
<evidence type="ECO:0008006" key="5">
    <source>
        <dbReference type="Google" id="ProtNLM"/>
    </source>
</evidence>
<dbReference type="AlphaFoldDB" id="A0A3B0XLC8"/>
<gene>
    <name evidence="4" type="ORF">MNBD_GAMMA09-3352</name>
</gene>
<dbReference type="EMBL" id="UOFI01000145">
    <property type="protein sequence ID" value="VAW69108.1"/>
    <property type="molecule type" value="Genomic_DNA"/>
</dbReference>
<evidence type="ECO:0000256" key="1">
    <source>
        <dbReference type="ARBA" id="ARBA00011028"/>
    </source>
</evidence>
<keyword evidence="2" id="KW-0813">Transport</keyword>